<evidence type="ECO:0000259" key="3">
    <source>
        <dbReference type="PROSITE" id="PS51462"/>
    </source>
</evidence>
<evidence type="ECO:0000256" key="2">
    <source>
        <dbReference type="ARBA" id="ARBA00022801"/>
    </source>
</evidence>
<dbReference type="Proteomes" id="UP000178587">
    <property type="component" value="Unassembled WGS sequence"/>
</dbReference>
<keyword evidence="2" id="KW-0378">Hydrolase</keyword>
<dbReference type="SUPFAM" id="SSF55811">
    <property type="entry name" value="Nudix"/>
    <property type="match status" value="1"/>
</dbReference>
<dbReference type="InterPro" id="IPR000086">
    <property type="entry name" value="NUDIX_hydrolase_dom"/>
</dbReference>
<feature type="domain" description="Nudix hydrolase" evidence="3">
    <location>
        <begin position="23"/>
        <end position="154"/>
    </location>
</feature>
<dbReference type="GO" id="GO:0016787">
    <property type="term" value="F:hydrolase activity"/>
    <property type="evidence" value="ECO:0007669"/>
    <property type="project" value="UniProtKB-KW"/>
</dbReference>
<dbReference type="PANTHER" id="PTHR43046:SF14">
    <property type="entry name" value="MUTT_NUDIX FAMILY PROTEIN"/>
    <property type="match status" value="1"/>
</dbReference>
<reference evidence="4 5" key="1">
    <citation type="journal article" date="2016" name="Nat. Commun.">
        <title>Thousands of microbial genomes shed light on interconnected biogeochemical processes in an aquifer system.</title>
        <authorList>
            <person name="Anantharaman K."/>
            <person name="Brown C.T."/>
            <person name="Hug L.A."/>
            <person name="Sharon I."/>
            <person name="Castelle C.J."/>
            <person name="Probst A.J."/>
            <person name="Thomas B.C."/>
            <person name="Singh A."/>
            <person name="Wilkins M.J."/>
            <person name="Karaoz U."/>
            <person name="Brodie E.L."/>
            <person name="Williams K.H."/>
            <person name="Hubbard S.S."/>
            <person name="Banfield J.F."/>
        </authorList>
    </citation>
    <scope>NUCLEOTIDE SEQUENCE [LARGE SCALE GENOMIC DNA]</scope>
</reference>
<dbReference type="AlphaFoldDB" id="A0A1F6EIP4"/>
<evidence type="ECO:0000313" key="5">
    <source>
        <dbReference type="Proteomes" id="UP000178587"/>
    </source>
</evidence>
<comment type="cofactor">
    <cofactor evidence="1">
        <name>Mg(2+)</name>
        <dbReference type="ChEBI" id="CHEBI:18420"/>
    </cofactor>
</comment>
<dbReference type="Pfam" id="PF00293">
    <property type="entry name" value="NUDIX"/>
    <property type="match status" value="1"/>
</dbReference>
<accession>A0A1F6EIP4</accession>
<gene>
    <name evidence="4" type="ORF">A3A34_01110</name>
</gene>
<dbReference type="InterPro" id="IPR015797">
    <property type="entry name" value="NUDIX_hydrolase-like_dom_sf"/>
</dbReference>
<name>A0A1F6EIP4_9BACT</name>
<dbReference type="PANTHER" id="PTHR43046">
    <property type="entry name" value="GDP-MANNOSE MANNOSYL HYDROLASE"/>
    <property type="match status" value="1"/>
</dbReference>
<comment type="caution">
    <text evidence="4">The sequence shown here is derived from an EMBL/GenBank/DDBJ whole genome shotgun (WGS) entry which is preliminary data.</text>
</comment>
<protein>
    <recommendedName>
        <fullName evidence="3">Nudix hydrolase domain-containing protein</fullName>
    </recommendedName>
</protein>
<dbReference type="EMBL" id="MFLU01000017">
    <property type="protein sequence ID" value="OGG73525.1"/>
    <property type="molecule type" value="Genomic_DNA"/>
</dbReference>
<evidence type="ECO:0000313" key="4">
    <source>
        <dbReference type="EMBL" id="OGG73525.1"/>
    </source>
</evidence>
<dbReference type="PROSITE" id="PS51462">
    <property type="entry name" value="NUDIX"/>
    <property type="match status" value="1"/>
</dbReference>
<evidence type="ECO:0000256" key="1">
    <source>
        <dbReference type="ARBA" id="ARBA00001946"/>
    </source>
</evidence>
<organism evidence="4 5">
    <name type="scientific">Candidatus Kaiserbacteria bacterium RIFCSPLOWO2_01_FULL_50_24</name>
    <dbReference type="NCBI Taxonomy" id="1798507"/>
    <lineage>
        <taxon>Bacteria</taxon>
        <taxon>Candidatus Kaiseribacteriota</taxon>
    </lineage>
</organism>
<dbReference type="STRING" id="1798507.A3A34_01110"/>
<dbReference type="Gene3D" id="3.90.79.10">
    <property type="entry name" value="Nucleoside Triphosphate Pyrophosphohydrolase"/>
    <property type="match status" value="1"/>
</dbReference>
<sequence>MEILRTIKDVDFGLETPEPKSYKERQAARAIVFDNDKNIALLHATKVFYHKLPGGGVEEGEDVIDALKRECLEEIGCGITNIRELGIVEEYRNKFEIHQLSYNYIADLNGEKCEPNFVEDEIADGFEPVWMPLGDAIKVLESESNVKDYQGKFIQMRDLLLLNEVKKLFQYFTCPSVAFPPEADPPWAEAKEGKIT</sequence>
<proteinExistence type="predicted"/>